<dbReference type="EMBL" id="QJKJ01000418">
    <property type="protein sequence ID" value="RDY12727.1"/>
    <property type="molecule type" value="Genomic_DNA"/>
</dbReference>
<reference evidence="1" key="1">
    <citation type="submission" date="2018-05" db="EMBL/GenBank/DDBJ databases">
        <title>Draft genome of Mucuna pruriens seed.</title>
        <authorList>
            <person name="Nnadi N.E."/>
            <person name="Vos R."/>
            <person name="Hasami M.H."/>
            <person name="Devisetty U.K."/>
            <person name="Aguiy J.C."/>
        </authorList>
    </citation>
    <scope>NUCLEOTIDE SEQUENCE [LARGE SCALE GENOMIC DNA]</scope>
    <source>
        <strain evidence="1">JCA_2017</strain>
    </source>
</reference>
<comment type="caution">
    <text evidence="1">The sequence shown here is derived from an EMBL/GenBank/DDBJ whole genome shotgun (WGS) entry which is preliminary data.</text>
</comment>
<evidence type="ECO:0000313" key="1">
    <source>
        <dbReference type="EMBL" id="RDY12727.1"/>
    </source>
</evidence>
<evidence type="ECO:0000313" key="2">
    <source>
        <dbReference type="Proteomes" id="UP000257109"/>
    </source>
</evidence>
<protein>
    <submittedName>
        <fullName evidence="1">Uncharacterized protein</fullName>
    </submittedName>
</protein>
<dbReference type="AlphaFoldDB" id="A0A371ICE4"/>
<feature type="non-terminal residue" evidence="1">
    <location>
        <position position="1"/>
    </location>
</feature>
<gene>
    <name evidence="1" type="ORF">CR513_02449</name>
</gene>
<organism evidence="1 2">
    <name type="scientific">Mucuna pruriens</name>
    <name type="common">Velvet bean</name>
    <name type="synonym">Dolichos pruriens</name>
    <dbReference type="NCBI Taxonomy" id="157652"/>
    <lineage>
        <taxon>Eukaryota</taxon>
        <taxon>Viridiplantae</taxon>
        <taxon>Streptophyta</taxon>
        <taxon>Embryophyta</taxon>
        <taxon>Tracheophyta</taxon>
        <taxon>Spermatophyta</taxon>
        <taxon>Magnoliopsida</taxon>
        <taxon>eudicotyledons</taxon>
        <taxon>Gunneridae</taxon>
        <taxon>Pentapetalae</taxon>
        <taxon>rosids</taxon>
        <taxon>fabids</taxon>
        <taxon>Fabales</taxon>
        <taxon>Fabaceae</taxon>
        <taxon>Papilionoideae</taxon>
        <taxon>50 kb inversion clade</taxon>
        <taxon>NPAAA clade</taxon>
        <taxon>indigoferoid/millettioid clade</taxon>
        <taxon>Phaseoleae</taxon>
        <taxon>Mucuna</taxon>
    </lineage>
</organism>
<keyword evidence="2" id="KW-1185">Reference proteome</keyword>
<accession>A0A371ICE4</accession>
<dbReference type="Proteomes" id="UP000257109">
    <property type="component" value="Unassembled WGS sequence"/>
</dbReference>
<sequence length="66" mass="7833">MVLSKLQPYRNQKLSLKYFGHFPVIERVGVIIYYYHPLLRFILCFTFHCSNLAKGTTPPNIFHHHS</sequence>
<name>A0A371ICE4_MUCPR</name>
<proteinExistence type="predicted"/>
<dbReference type="OrthoDB" id="913535at2759"/>